<feature type="domain" description="PPIase FKBP-type" evidence="2">
    <location>
        <begin position="110"/>
        <end position="150"/>
    </location>
</feature>
<evidence type="ECO:0000313" key="3">
    <source>
        <dbReference type="EMBL" id="KAG5462801.1"/>
    </source>
</evidence>
<keyword evidence="1" id="KW-0697">Rotamase</keyword>
<dbReference type="SUPFAM" id="SSF54534">
    <property type="entry name" value="FKBP-like"/>
    <property type="match status" value="1"/>
</dbReference>
<dbReference type="Proteomes" id="UP000673691">
    <property type="component" value="Unassembled WGS sequence"/>
</dbReference>
<dbReference type="InterPro" id="IPR001179">
    <property type="entry name" value="PPIase_FKBP_dom"/>
</dbReference>
<evidence type="ECO:0000256" key="1">
    <source>
        <dbReference type="PROSITE-ProRule" id="PRU00277"/>
    </source>
</evidence>
<dbReference type="EC" id="5.2.1.8" evidence="1"/>
<keyword evidence="4" id="KW-1185">Reference proteome</keyword>
<sequence length="150" mass="16933">MWASSPTESSLTPLVTRVRFLRGVPGKARIVSAPFGMLHRVRLSLVFRHLNREAVCDQDRCRPGNPRLGRGCSKDVPRRAGDVDYHRGLWSVSLRLYFRAPPNRRRRESFSYGERGYPVIQAADSTVLPPPGLIPPNATLIFDVELLKIV</sequence>
<dbReference type="GO" id="GO:0003755">
    <property type="term" value="F:peptidyl-prolyl cis-trans isomerase activity"/>
    <property type="evidence" value="ECO:0007669"/>
    <property type="project" value="UniProtKB-KW"/>
</dbReference>
<dbReference type="InterPro" id="IPR046357">
    <property type="entry name" value="PPIase_dom_sf"/>
</dbReference>
<dbReference type="OrthoDB" id="1902587at2759"/>
<dbReference type="PROSITE" id="PS50059">
    <property type="entry name" value="FKBP_PPIASE"/>
    <property type="match status" value="1"/>
</dbReference>
<comment type="caution">
    <text evidence="3">The sequence shown here is derived from an EMBL/GenBank/DDBJ whole genome shotgun (WGS) entry which is preliminary data.</text>
</comment>
<gene>
    <name evidence="3" type="ORF">BJ554DRAFT_3488</name>
</gene>
<name>A0A8H8DLJ1_9FUNG</name>
<protein>
    <recommendedName>
        <fullName evidence="1">peptidylprolyl isomerase</fullName>
        <ecNumber evidence="1">5.2.1.8</ecNumber>
    </recommendedName>
</protein>
<proteinExistence type="predicted"/>
<dbReference type="Gene3D" id="3.10.50.40">
    <property type="match status" value="1"/>
</dbReference>
<keyword evidence="1" id="KW-0413">Isomerase</keyword>
<evidence type="ECO:0000259" key="2">
    <source>
        <dbReference type="PROSITE" id="PS50059"/>
    </source>
</evidence>
<evidence type="ECO:0000313" key="4">
    <source>
        <dbReference type="Proteomes" id="UP000673691"/>
    </source>
</evidence>
<comment type="catalytic activity">
    <reaction evidence="1">
        <text>[protein]-peptidylproline (omega=180) = [protein]-peptidylproline (omega=0)</text>
        <dbReference type="Rhea" id="RHEA:16237"/>
        <dbReference type="Rhea" id="RHEA-COMP:10747"/>
        <dbReference type="Rhea" id="RHEA-COMP:10748"/>
        <dbReference type="ChEBI" id="CHEBI:83833"/>
        <dbReference type="ChEBI" id="CHEBI:83834"/>
        <dbReference type="EC" id="5.2.1.8"/>
    </reaction>
</comment>
<dbReference type="EMBL" id="JAEFCI010001590">
    <property type="protein sequence ID" value="KAG5462801.1"/>
    <property type="molecule type" value="Genomic_DNA"/>
</dbReference>
<organism evidence="3 4">
    <name type="scientific">Olpidium bornovanus</name>
    <dbReference type="NCBI Taxonomy" id="278681"/>
    <lineage>
        <taxon>Eukaryota</taxon>
        <taxon>Fungi</taxon>
        <taxon>Fungi incertae sedis</taxon>
        <taxon>Olpidiomycota</taxon>
        <taxon>Olpidiomycotina</taxon>
        <taxon>Olpidiomycetes</taxon>
        <taxon>Olpidiales</taxon>
        <taxon>Olpidiaceae</taxon>
        <taxon>Olpidium</taxon>
    </lineage>
</organism>
<reference evidence="3 4" key="1">
    <citation type="journal article" name="Sci. Rep.">
        <title>Genome-scale phylogenetic analyses confirm Olpidium as the closest living zoosporic fungus to the non-flagellated, terrestrial fungi.</title>
        <authorList>
            <person name="Chang Y."/>
            <person name="Rochon D."/>
            <person name="Sekimoto S."/>
            <person name="Wang Y."/>
            <person name="Chovatia M."/>
            <person name="Sandor L."/>
            <person name="Salamov A."/>
            <person name="Grigoriev I.V."/>
            <person name="Stajich J.E."/>
            <person name="Spatafora J.W."/>
        </authorList>
    </citation>
    <scope>NUCLEOTIDE SEQUENCE [LARGE SCALE GENOMIC DNA]</scope>
    <source>
        <strain evidence="3">S191</strain>
    </source>
</reference>
<dbReference type="AlphaFoldDB" id="A0A8H8DLJ1"/>
<accession>A0A8H8DLJ1</accession>